<feature type="compositionally biased region" description="Basic and acidic residues" evidence="1">
    <location>
        <begin position="52"/>
        <end position="64"/>
    </location>
</feature>
<reference evidence="2 3" key="1">
    <citation type="submission" date="2022-04" db="EMBL/GenBank/DDBJ databases">
        <title>Genome sequence of soybean root-associated Caulobacter segnis RL271.</title>
        <authorList>
            <person name="Longley R."/>
            <person name="Bonito G."/>
            <person name="Trigodet F."/>
            <person name="Crosson S."/>
            <person name="Fiebig A."/>
        </authorList>
    </citation>
    <scope>NUCLEOTIDE SEQUENCE [LARGE SCALE GENOMIC DNA]</scope>
    <source>
        <strain evidence="2 3">RL271</strain>
    </source>
</reference>
<evidence type="ECO:0000313" key="3">
    <source>
        <dbReference type="Proteomes" id="UP001057520"/>
    </source>
</evidence>
<evidence type="ECO:0000256" key="1">
    <source>
        <dbReference type="SAM" id="MobiDB-lite"/>
    </source>
</evidence>
<dbReference type="Proteomes" id="UP001057520">
    <property type="component" value="Chromosome"/>
</dbReference>
<protein>
    <submittedName>
        <fullName evidence="2">Uncharacterized protein</fullName>
    </submittedName>
</protein>
<name>A0ABY4ZTG3_9CAUL</name>
<sequence>MTILRQTRPVSCATTFDDQIHDFGRALDLIRGVGGPLSEMQMGMPDSLDDQPANRDRREPNPCI</sequence>
<proteinExistence type="predicted"/>
<organism evidence="2 3">
    <name type="scientific">Caulobacter segnis</name>
    <dbReference type="NCBI Taxonomy" id="88688"/>
    <lineage>
        <taxon>Bacteria</taxon>
        <taxon>Pseudomonadati</taxon>
        <taxon>Pseudomonadota</taxon>
        <taxon>Alphaproteobacteria</taxon>
        <taxon>Caulobacterales</taxon>
        <taxon>Caulobacteraceae</taxon>
        <taxon>Caulobacter</taxon>
    </lineage>
</organism>
<feature type="region of interest" description="Disordered" evidence="1">
    <location>
        <begin position="37"/>
        <end position="64"/>
    </location>
</feature>
<dbReference type="EMBL" id="CP096040">
    <property type="protein sequence ID" value="USQ95292.1"/>
    <property type="molecule type" value="Genomic_DNA"/>
</dbReference>
<accession>A0ABY4ZTG3</accession>
<gene>
    <name evidence="2" type="ORF">MZV50_22520</name>
</gene>
<evidence type="ECO:0000313" key="2">
    <source>
        <dbReference type="EMBL" id="USQ95292.1"/>
    </source>
</evidence>
<keyword evidence="3" id="KW-1185">Reference proteome</keyword>